<keyword evidence="1" id="KW-0732">Signal</keyword>
<dbReference type="GO" id="GO:0005975">
    <property type="term" value="P:carbohydrate metabolic process"/>
    <property type="evidence" value="ECO:0007669"/>
    <property type="project" value="UniProtKB-ARBA"/>
</dbReference>
<dbReference type="RefSeq" id="WP_136427213.1">
    <property type="nucleotide sequence ID" value="NZ_SSSM01000004.1"/>
</dbReference>
<accession>A0A4S4FK94</accession>
<protein>
    <recommendedName>
        <fullName evidence="4">Fibronectin type-III domain-containing protein</fullName>
    </recommendedName>
</protein>
<evidence type="ECO:0000256" key="1">
    <source>
        <dbReference type="SAM" id="SignalP"/>
    </source>
</evidence>
<dbReference type="InterPro" id="IPR013431">
    <property type="entry name" value="Delta_60_rpt"/>
</dbReference>
<evidence type="ECO:0000313" key="3">
    <source>
        <dbReference type="Proteomes" id="UP000309133"/>
    </source>
</evidence>
<dbReference type="InterPro" id="IPR011044">
    <property type="entry name" value="Quino_amine_DH_bsu"/>
</dbReference>
<comment type="caution">
    <text evidence="2">The sequence shown here is derived from an EMBL/GenBank/DDBJ whole genome shotgun (WGS) entry which is preliminary data.</text>
</comment>
<feature type="chain" id="PRO_5020241342" description="Fibronectin type-III domain-containing protein" evidence="1">
    <location>
        <begin position="33"/>
        <end position="758"/>
    </location>
</feature>
<feature type="signal peptide" evidence="1">
    <location>
        <begin position="1"/>
        <end position="32"/>
    </location>
</feature>
<dbReference type="Gene3D" id="2.60.40.10">
    <property type="entry name" value="Immunoglobulins"/>
    <property type="match status" value="1"/>
</dbReference>
<evidence type="ECO:0008006" key="4">
    <source>
        <dbReference type="Google" id="ProtNLM"/>
    </source>
</evidence>
<sequence>MPLSARTRLRAIALLTACLVAAGLAVALPAQADTSPASGVPATVSSDPLPTAQVDGVVWSTAIAGSTVYAGGDFDYARPAGAALGSNQSRRYNLMAFSLSTGVMTSFAPNVNGAVLSVAVSPDGSTLYIAGSFTQVNGSTRNRVAAFSTSNGSLKSWAPSVNAKVSAIKATNSTVFIGGSFTSVAGSSRARVAGVSASSGAVTGLNANVQGGSVLALVVSPDASKVVIGGHFTSINGSNNPGYGMGAINASTGATMSWSVNSTIRQAGDNQAIYSLTSDSTSVYGTAYIYPFGGKTLEGAFRAEWSTGSLTWIESCNGDSYSVAVNSTVAYIAGHPHDCDTNGGWSDQNPRVYQRAMAWSKATGSSPNTGTWSGVAAPTMLNWWPAFNTGTATGQNQGPWNITATDTYVVYAGEFTRVNSTNQQGLVRFAPASIAPNDDGPRVSGSDFVPTLTSPTAGQVRVAWTSNYDRDNEFLTYEVIRDGATVSSTTGASRNWWRRPALSFTDTGLSSGSHIYRLRATDPFGNSVTGDTVSITVAGATGGGGGGGTTPTGSSATDTFNRSATGSWGNATSGGAWTSSSGTTGYYSVADQGKLTLPASKTAEAYLTGVTSSNANVSAQVSFSAVPQGSSAYASVIGRRIGTDDYRARAVVGSDGSVNLQLQRSGSTIASQIVAGLSVSANTQYQIRLQVTGTAPTTIRAKIWRAGTSEPSSWTVTTTDATAALQNAGHTGLGGYLGSSTTNGPIVISFDDFALSTP</sequence>
<keyword evidence="3" id="KW-1185">Reference proteome</keyword>
<dbReference type="Pfam" id="PF17164">
    <property type="entry name" value="DUF5122"/>
    <property type="match status" value="1"/>
</dbReference>
<dbReference type="InterPro" id="IPR036116">
    <property type="entry name" value="FN3_sf"/>
</dbReference>
<reference evidence="2 3" key="1">
    <citation type="submission" date="2019-04" db="EMBL/GenBank/DDBJ databases">
        <authorList>
            <person name="Jiang L."/>
        </authorList>
    </citation>
    <scope>NUCLEOTIDE SEQUENCE [LARGE SCALE GENOMIC DNA]</scope>
    <source>
        <strain evidence="2 3">YIM 131853</strain>
    </source>
</reference>
<organism evidence="2 3">
    <name type="scientific">Naasia lichenicola</name>
    <dbReference type="NCBI Taxonomy" id="2565933"/>
    <lineage>
        <taxon>Bacteria</taxon>
        <taxon>Bacillati</taxon>
        <taxon>Actinomycetota</taxon>
        <taxon>Actinomycetes</taxon>
        <taxon>Micrococcales</taxon>
        <taxon>Microbacteriaceae</taxon>
        <taxon>Naasia</taxon>
    </lineage>
</organism>
<proteinExistence type="predicted"/>
<evidence type="ECO:0000313" key="2">
    <source>
        <dbReference type="EMBL" id="THG30800.1"/>
    </source>
</evidence>
<dbReference type="SUPFAM" id="SSF50969">
    <property type="entry name" value="YVTN repeat-like/Quinoprotein amine dehydrogenase"/>
    <property type="match status" value="1"/>
</dbReference>
<dbReference type="Proteomes" id="UP000309133">
    <property type="component" value="Unassembled WGS sequence"/>
</dbReference>
<dbReference type="InterPro" id="IPR013783">
    <property type="entry name" value="Ig-like_fold"/>
</dbReference>
<dbReference type="OrthoDB" id="9802683at2"/>
<dbReference type="AlphaFoldDB" id="A0A4S4FK94"/>
<name>A0A4S4FK94_9MICO</name>
<dbReference type="SUPFAM" id="SSF49265">
    <property type="entry name" value="Fibronectin type III"/>
    <property type="match status" value="1"/>
</dbReference>
<dbReference type="EMBL" id="SSSM01000004">
    <property type="protein sequence ID" value="THG30800.1"/>
    <property type="molecule type" value="Genomic_DNA"/>
</dbReference>
<gene>
    <name evidence="2" type="ORF">E6C64_09180</name>
</gene>